<evidence type="ECO:0000313" key="2">
    <source>
        <dbReference type="EMBL" id="KAK8835479.1"/>
    </source>
</evidence>
<reference evidence="2 3" key="1">
    <citation type="submission" date="2024-04" db="EMBL/GenBank/DDBJ databases">
        <title>Tritrichomonas musculus Genome.</title>
        <authorList>
            <person name="Alves-Ferreira E."/>
            <person name="Grigg M."/>
            <person name="Lorenzi H."/>
            <person name="Galac M."/>
        </authorList>
    </citation>
    <scope>NUCLEOTIDE SEQUENCE [LARGE SCALE GENOMIC DNA]</scope>
    <source>
        <strain evidence="2 3">EAF2021</strain>
    </source>
</reference>
<dbReference type="Pfam" id="PF13392">
    <property type="entry name" value="HNH_3"/>
    <property type="match status" value="1"/>
</dbReference>
<name>A0ABR2GNJ2_9EUKA</name>
<comment type="caution">
    <text evidence="2">The sequence shown here is derived from an EMBL/GenBank/DDBJ whole genome shotgun (WGS) entry which is preliminary data.</text>
</comment>
<proteinExistence type="predicted"/>
<dbReference type="InterPro" id="IPR044925">
    <property type="entry name" value="His-Me_finger_sf"/>
</dbReference>
<dbReference type="InterPro" id="IPR003615">
    <property type="entry name" value="HNH_nuc"/>
</dbReference>
<dbReference type="SUPFAM" id="SSF54060">
    <property type="entry name" value="His-Me finger endonucleases"/>
    <property type="match status" value="1"/>
</dbReference>
<protein>
    <recommendedName>
        <fullName evidence="1">HNH nuclease domain-containing protein</fullName>
    </recommendedName>
</protein>
<feature type="non-terminal residue" evidence="2">
    <location>
        <position position="201"/>
    </location>
</feature>
<evidence type="ECO:0000313" key="3">
    <source>
        <dbReference type="Proteomes" id="UP001470230"/>
    </source>
</evidence>
<evidence type="ECO:0000259" key="1">
    <source>
        <dbReference type="Pfam" id="PF13392"/>
    </source>
</evidence>
<feature type="domain" description="HNH nuclease" evidence="1">
    <location>
        <begin position="58"/>
        <end position="101"/>
    </location>
</feature>
<sequence>MSTELATEFVPLIGFEDSYEILNQYPFTIRNKNTSKIISERFDKDGYAIVCLKSYPHKKHRLIALQFIPNPDNLPHVDHLNHNKVDNRLENLRWASIRDNDKNRSCFKGVHYQFVDSIPEDVAAVDFYDTTKERRVFDENRYYYYFDEDTKEDIFYGKIDENIYKIIHKNKNKAGNQFVMLTDKNNKGVSLYINKFKQQHD</sequence>
<organism evidence="2 3">
    <name type="scientific">Tritrichomonas musculus</name>
    <dbReference type="NCBI Taxonomy" id="1915356"/>
    <lineage>
        <taxon>Eukaryota</taxon>
        <taxon>Metamonada</taxon>
        <taxon>Parabasalia</taxon>
        <taxon>Tritrichomonadida</taxon>
        <taxon>Tritrichomonadidae</taxon>
        <taxon>Tritrichomonas</taxon>
    </lineage>
</organism>
<dbReference type="Gene3D" id="3.90.75.20">
    <property type="match status" value="1"/>
</dbReference>
<dbReference type="EMBL" id="JAPFFF010000097">
    <property type="protein sequence ID" value="KAK8835479.1"/>
    <property type="molecule type" value="Genomic_DNA"/>
</dbReference>
<accession>A0ABR2GNJ2</accession>
<dbReference type="Proteomes" id="UP001470230">
    <property type="component" value="Unassembled WGS sequence"/>
</dbReference>
<gene>
    <name evidence="2" type="ORF">M9Y10_046122</name>
</gene>
<keyword evidence="3" id="KW-1185">Reference proteome</keyword>